<evidence type="ECO:0000313" key="2">
    <source>
        <dbReference type="EMBL" id="KIO26392.1"/>
    </source>
</evidence>
<dbReference type="HOGENOM" id="CLU_1628273_0_0_1"/>
<reference evidence="2 3" key="1">
    <citation type="submission" date="2014-04" db="EMBL/GenBank/DDBJ databases">
        <authorList>
            <consortium name="DOE Joint Genome Institute"/>
            <person name="Kuo A."/>
            <person name="Girlanda M."/>
            <person name="Perotto S."/>
            <person name="Kohler A."/>
            <person name="Nagy L.G."/>
            <person name="Floudas D."/>
            <person name="Copeland A."/>
            <person name="Barry K.W."/>
            <person name="Cichocki N."/>
            <person name="Veneault-Fourrey C."/>
            <person name="LaButti K."/>
            <person name="Lindquist E.A."/>
            <person name="Lipzen A."/>
            <person name="Lundell T."/>
            <person name="Morin E."/>
            <person name="Murat C."/>
            <person name="Sun H."/>
            <person name="Tunlid A."/>
            <person name="Henrissat B."/>
            <person name="Grigoriev I.V."/>
            <person name="Hibbett D.S."/>
            <person name="Martin F."/>
            <person name="Nordberg H.P."/>
            <person name="Cantor M.N."/>
            <person name="Hua S.X."/>
        </authorList>
    </citation>
    <scope>NUCLEOTIDE SEQUENCE [LARGE SCALE GENOMIC DNA]</scope>
    <source>
        <strain evidence="2 3">MUT 4182</strain>
    </source>
</reference>
<dbReference type="OrthoDB" id="630188at2759"/>
<sequence length="163" mass="18303">MSTSRPSFPRNLCIRLSTFSALSVVLFYLIVQPASTPEPFSEPFHHGLEEETVTNGVSSKCSPRDWSAGTWKRKENPVVVVKPDDVYAASGFKGCASNREMPWHLSNGNPQEFAWRGNVSAYDWVPSAVCDDMRDHFEESLVVDLVERGGWLLIGVFFFVSKK</sequence>
<proteinExistence type="predicted"/>
<keyword evidence="3" id="KW-1185">Reference proteome</keyword>
<organism evidence="2 3">
    <name type="scientific">Tulasnella calospora MUT 4182</name>
    <dbReference type="NCBI Taxonomy" id="1051891"/>
    <lineage>
        <taxon>Eukaryota</taxon>
        <taxon>Fungi</taxon>
        <taxon>Dikarya</taxon>
        <taxon>Basidiomycota</taxon>
        <taxon>Agaricomycotina</taxon>
        <taxon>Agaricomycetes</taxon>
        <taxon>Cantharellales</taxon>
        <taxon>Tulasnellaceae</taxon>
        <taxon>Tulasnella</taxon>
    </lineage>
</organism>
<dbReference type="STRING" id="1051891.A0A0C3LY90"/>
<dbReference type="Proteomes" id="UP000054248">
    <property type="component" value="Unassembled WGS sequence"/>
</dbReference>
<feature type="transmembrane region" description="Helical" evidence="1">
    <location>
        <begin position="12"/>
        <end position="31"/>
    </location>
</feature>
<evidence type="ECO:0000256" key="1">
    <source>
        <dbReference type="SAM" id="Phobius"/>
    </source>
</evidence>
<keyword evidence="1" id="KW-0472">Membrane</keyword>
<protein>
    <submittedName>
        <fullName evidence="2">Uncharacterized protein</fullName>
    </submittedName>
</protein>
<reference evidence="3" key="2">
    <citation type="submission" date="2015-01" db="EMBL/GenBank/DDBJ databases">
        <title>Evolutionary Origins and Diversification of the Mycorrhizal Mutualists.</title>
        <authorList>
            <consortium name="DOE Joint Genome Institute"/>
            <consortium name="Mycorrhizal Genomics Consortium"/>
            <person name="Kohler A."/>
            <person name="Kuo A."/>
            <person name="Nagy L.G."/>
            <person name="Floudas D."/>
            <person name="Copeland A."/>
            <person name="Barry K.W."/>
            <person name="Cichocki N."/>
            <person name="Veneault-Fourrey C."/>
            <person name="LaButti K."/>
            <person name="Lindquist E.A."/>
            <person name="Lipzen A."/>
            <person name="Lundell T."/>
            <person name="Morin E."/>
            <person name="Murat C."/>
            <person name="Riley R."/>
            <person name="Ohm R."/>
            <person name="Sun H."/>
            <person name="Tunlid A."/>
            <person name="Henrissat B."/>
            <person name="Grigoriev I.V."/>
            <person name="Hibbett D.S."/>
            <person name="Martin F."/>
        </authorList>
    </citation>
    <scope>NUCLEOTIDE SEQUENCE [LARGE SCALE GENOMIC DNA]</scope>
    <source>
        <strain evidence="3">MUT 4182</strain>
    </source>
</reference>
<keyword evidence="1" id="KW-0812">Transmembrane</keyword>
<accession>A0A0C3LY90</accession>
<dbReference type="EMBL" id="KN823025">
    <property type="protein sequence ID" value="KIO26392.1"/>
    <property type="molecule type" value="Genomic_DNA"/>
</dbReference>
<keyword evidence="1" id="KW-1133">Transmembrane helix</keyword>
<dbReference type="AlphaFoldDB" id="A0A0C3LY90"/>
<name>A0A0C3LY90_9AGAM</name>
<evidence type="ECO:0000313" key="3">
    <source>
        <dbReference type="Proteomes" id="UP000054248"/>
    </source>
</evidence>
<gene>
    <name evidence="2" type="ORF">M407DRAFT_24356</name>
</gene>